<protein>
    <submittedName>
        <fullName evidence="1">Uncharacterized protein</fullName>
    </submittedName>
</protein>
<reference evidence="1 2" key="1">
    <citation type="submission" date="2019-05" db="EMBL/GenBank/DDBJ databases">
        <title>Another draft genome of Portunus trituberculatus and its Hox gene families provides insights of decapod evolution.</title>
        <authorList>
            <person name="Jeong J.-H."/>
            <person name="Song I."/>
            <person name="Kim S."/>
            <person name="Choi T."/>
            <person name="Kim D."/>
            <person name="Ryu S."/>
            <person name="Kim W."/>
        </authorList>
    </citation>
    <scope>NUCLEOTIDE SEQUENCE [LARGE SCALE GENOMIC DNA]</scope>
    <source>
        <tissue evidence="1">Muscle</tissue>
    </source>
</reference>
<sequence length="42" mass="4877">MLVKNVTRPHGNRPLHKTGSYIFNSSILGKTNFYYATFLNKF</sequence>
<organism evidence="1 2">
    <name type="scientific">Portunus trituberculatus</name>
    <name type="common">Swimming crab</name>
    <name type="synonym">Neptunus trituberculatus</name>
    <dbReference type="NCBI Taxonomy" id="210409"/>
    <lineage>
        <taxon>Eukaryota</taxon>
        <taxon>Metazoa</taxon>
        <taxon>Ecdysozoa</taxon>
        <taxon>Arthropoda</taxon>
        <taxon>Crustacea</taxon>
        <taxon>Multicrustacea</taxon>
        <taxon>Malacostraca</taxon>
        <taxon>Eumalacostraca</taxon>
        <taxon>Eucarida</taxon>
        <taxon>Decapoda</taxon>
        <taxon>Pleocyemata</taxon>
        <taxon>Brachyura</taxon>
        <taxon>Eubrachyura</taxon>
        <taxon>Portunoidea</taxon>
        <taxon>Portunidae</taxon>
        <taxon>Portuninae</taxon>
        <taxon>Portunus</taxon>
    </lineage>
</organism>
<dbReference type="EMBL" id="VSRR010064286">
    <property type="protein sequence ID" value="MPC84047.1"/>
    <property type="molecule type" value="Genomic_DNA"/>
</dbReference>
<gene>
    <name evidence="1" type="ORF">E2C01_078772</name>
</gene>
<name>A0A5B7IR43_PORTR</name>
<evidence type="ECO:0000313" key="2">
    <source>
        <dbReference type="Proteomes" id="UP000324222"/>
    </source>
</evidence>
<comment type="caution">
    <text evidence="1">The sequence shown here is derived from an EMBL/GenBank/DDBJ whole genome shotgun (WGS) entry which is preliminary data.</text>
</comment>
<accession>A0A5B7IR43</accession>
<evidence type="ECO:0000313" key="1">
    <source>
        <dbReference type="EMBL" id="MPC84047.1"/>
    </source>
</evidence>
<dbReference type="Proteomes" id="UP000324222">
    <property type="component" value="Unassembled WGS sequence"/>
</dbReference>
<dbReference type="AlphaFoldDB" id="A0A5B7IR43"/>
<keyword evidence="2" id="KW-1185">Reference proteome</keyword>
<proteinExistence type="predicted"/>